<evidence type="ECO:0000256" key="3">
    <source>
        <dbReference type="ARBA" id="ARBA00022692"/>
    </source>
</evidence>
<evidence type="ECO:0000256" key="1">
    <source>
        <dbReference type="ARBA" id="ARBA00004651"/>
    </source>
</evidence>
<feature type="transmembrane region" description="Helical" evidence="6">
    <location>
        <begin position="5"/>
        <end position="25"/>
    </location>
</feature>
<dbReference type="AlphaFoldDB" id="A0A0G0C003"/>
<evidence type="ECO:0000256" key="6">
    <source>
        <dbReference type="SAM" id="Phobius"/>
    </source>
</evidence>
<name>A0A0G0C003_9BACT</name>
<dbReference type="GO" id="GO:0005886">
    <property type="term" value="C:plasma membrane"/>
    <property type="evidence" value="ECO:0007669"/>
    <property type="project" value="UniProtKB-SubCell"/>
</dbReference>
<keyword evidence="5 6" id="KW-0472">Membrane</keyword>
<evidence type="ECO:0000256" key="2">
    <source>
        <dbReference type="ARBA" id="ARBA00022475"/>
    </source>
</evidence>
<evidence type="ECO:0000256" key="4">
    <source>
        <dbReference type="ARBA" id="ARBA00022989"/>
    </source>
</evidence>
<evidence type="ECO:0000313" key="9">
    <source>
        <dbReference type="Proteomes" id="UP000034349"/>
    </source>
</evidence>
<proteinExistence type="predicted"/>
<organism evidence="8 9">
    <name type="scientific">Candidatus Roizmanbacteria bacterium GW2011_GWA2_32_13</name>
    <dbReference type="NCBI Taxonomy" id="1618475"/>
    <lineage>
        <taxon>Bacteria</taxon>
        <taxon>Candidatus Roizmaniibacteriota</taxon>
    </lineage>
</organism>
<feature type="transmembrane region" description="Helical" evidence="6">
    <location>
        <begin position="64"/>
        <end position="86"/>
    </location>
</feature>
<evidence type="ECO:0000259" key="7">
    <source>
        <dbReference type="Pfam" id="PF00892"/>
    </source>
</evidence>
<comment type="caution">
    <text evidence="8">The sequence shown here is derived from an EMBL/GenBank/DDBJ whole genome shotgun (WGS) entry which is preliminary data.</text>
</comment>
<keyword evidence="4 6" id="KW-1133">Transmembrane helix</keyword>
<dbReference type="SUPFAM" id="SSF103481">
    <property type="entry name" value="Multidrug resistance efflux transporter EmrE"/>
    <property type="match status" value="1"/>
</dbReference>
<dbReference type="InterPro" id="IPR000620">
    <property type="entry name" value="EamA_dom"/>
</dbReference>
<dbReference type="Pfam" id="PF00892">
    <property type="entry name" value="EamA"/>
    <property type="match status" value="1"/>
</dbReference>
<feature type="transmembrane region" description="Helical" evidence="6">
    <location>
        <begin position="92"/>
        <end position="113"/>
    </location>
</feature>
<reference evidence="8 9" key="1">
    <citation type="journal article" date="2015" name="Nature">
        <title>rRNA introns, odd ribosomes, and small enigmatic genomes across a large radiation of phyla.</title>
        <authorList>
            <person name="Brown C.T."/>
            <person name="Hug L.A."/>
            <person name="Thomas B.C."/>
            <person name="Sharon I."/>
            <person name="Castelle C.J."/>
            <person name="Singh A."/>
            <person name="Wilkins M.J."/>
            <person name="Williams K.H."/>
            <person name="Banfield J.F."/>
        </authorList>
    </citation>
    <scope>NUCLEOTIDE SEQUENCE [LARGE SCALE GENOMIC DNA]</scope>
</reference>
<keyword evidence="3 6" id="KW-0812">Transmembrane</keyword>
<accession>A0A0G0C003</accession>
<evidence type="ECO:0000256" key="5">
    <source>
        <dbReference type="ARBA" id="ARBA00023136"/>
    </source>
</evidence>
<dbReference type="InterPro" id="IPR050638">
    <property type="entry name" value="AA-Vitamin_Transporters"/>
</dbReference>
<dbReference type="Proteomes" id="UP000034349">
    <property type="component" value="Unassembled WGS sequence"/>
</dbReference>
<dbReference type="EMBL" id="LBOK01000015">
    <property type="protein sequence ID" value="KKP36597.1"/>
    <property type="molecule type" value="Genomic_DNA"/>
</dbReference>
<feature type="transmembrane region" description="Helical" evidence="6">
    <location>
        <begin position="31"/>
        <end position="52"/>
    </location>
</feature>
<dbReference type="PANTHER" id="PTHR32322:SF18">
    <property type="entry name" value="S-ADENOSYLMETHIONINE_S-ADENOSYLHOMOCYSTEINE TRANSPORTER"/>
    <property type="match status" value="1"/>
</dbReference>
<dbReference type="PANTHER" id="PTHR32322">
    <property type="entry name" value="INNER MEMBRANE TRANSPORTER"/>
    <property type="match status" value="1"/>
</dbReference>
<evidence type="ECO:0000313" key="8">
    <source>
        <dbReference type="EMBL" id="KKP36597.1"/>
    </source>
</evidence>
<feature type="domain" description="EamA" evidence="7">
    <location>
        <begin position="1"/>
        <end position="137"/>
    </location>
</feature>
<dbReference type="InterPro" id="IPR037185">
    <property type="entry name" value="EmrE-like"/>
</dbReference>
<gene>
    <name evidence="8" type="ORF">UR23_C0015G0005</name>
</gene>
<keyword evidence="2" id="KW-1003">Cell membrane</keyword>
<protein>
    <submittedName>
        <fullName evidence="8">Permease, drug/metabolite transporter (DMT) superfamily</fullName>
    </submittedName>
</protein>
<feature type="transmembrane region" description="Helical" evidence="6">
    <location>
        <begin position="120"/>
        <end position="138"/>
    </location>
</feature>
<sequence>MIGLIYIIIAQFFWASEIILIRKFFPNVNSLFLSAIGSIIGSIFYLPIIFVSKTKLSSMSSKEIVILVIYSLTSWFLAQIFYVVGIQKGTTAFIITLSTLSMPIFAIIMGTIFLKEVITIKAIIGGILMMIGFLLVSIK</sequence>
<comment type="subcellular location">
    <subcellularLocation>
        <location evidence="1">Cell membrane</location>
        <topology evidence="1">Multi-pass membrane protein</topology>
    </subcellularLocation>
</comment>